<reference evidence="1" key="1">
    <citation type="submission" date="2015-05" db="EMBL/GenBank/DDBJ databases">
        <authorList>
            <person name="Rattei Thomas"/>
        </authorList>
    </citation>
    <scope>NUCLEOTIDE SEQUENCE</scope>
    <source>
        <strain evidence="1">YK41</strain>
    </source>
</reference>
<dbReference type="EMBL" id="LN849058">
    <property type="protein sequence ID" value="CRI73752.1"/>
    <property type="molecule type" value="Genomic_DNA"/>
</dbReference>
<protein>
    <submittedName>
        <fullName evidence="1">Uncharacterized protein</fullName>
    </submittedName>
</protein>
<gene>
    <name evidence="1" type="ORF">BN1224_YK41_CG_00010</name>
</gene>
<accession>A0A0F7YYG4</accession>
<sequence>LEFFVLHSIRYRSVLIITNYFIYKMVSSSVHHKNCKMCIKRREFYLK</sequence>
<feature type="non-terminal residue" evidence="1">
    <location>
        <position position="1"/>
    </location>
</feature>
<organism evidence="1">
    <name type="scientific">Chlamydia pneumoniae</name>
    <name type="common">Chlamydophila pneumoniae</name>
    <dbReference type="NCBI Taxonomy" id="83558"/>
    <lineage>
        <taxon>Bacteria</taxon>
        <taxon>Pseudomonadati</taxon>
        <taxon>Chlamydiota</taxon>
        <taxon>Chlamydiia</taxon>
        <taxon>Chlamydiales</taxon>
        <taxon>Chlamydiaceae</taxon>
        <taxon>Chlamydia/Chlamydophila group</taxon>
        <taxon>Chlamydia</taxon>
    </lineage>
</organism>
<evidence type="ECO:0000313" key="1">
    <source>
        <dbReference type="EMBL" id="CRI73752.1"/>
    </source>
</evidence>
<proteinExistence type="predicted"/>
<dbReference type="AlphaFoldDB" id="A0A0F7YYG4"/>
<name>A0A0F7YYG4_CHLPN</name>